<dbReference type="AlphaFoldDB" id="A0AA88GYV2"/>
<sequence>MSAAKTSLGKGLFDFGVAVNKANARGVVVTKCSSSQYECILSPMMDYSGMFAMLAVNANNGSTIRVDYPAAALTAQTPVFASLLSHDGRFYYNHFGNYFMQFDATTLSFTFVAKTSQGTAMGMTVDDSGVIWSATYPKSGLVSFNPKNREFRDYGFVYNQTWYMYQRNIAADDLGYIYIAVGSALSQFVCFHPNTSQSWPLLAENQRISGSPWLYRDNDGKVYGLNVNSSPMFMFYGGIMTQLSSPHTRSYKFYISGTQYLFYGNFPSGRILKTFDPESKTFSIQQNPNNTSSVITLLFLFMSRSYLNGYDSFS</sequence>
<keyword evidence="2" id="KW-1185">Reference proteome</keyword>
<dbReference type="GeneID" id="68092809"/>
<comment type="caution">
    <text evidence="1">The sequence shown here is derived from an EMBL/GenBank/DDBJ whole genome shotgun (WGS) entry which is preliminary data.</text>
</comment>
<reference evidence="1 2" key="1">
    <citation type="journal article" date="2018" name="BMC Genomics">
        <title>The genome of Naegleria lovaniensis, the basis for a comparative approach to unravel pathogenicity factors of the human pathogenic amoeba N. fowleri.</title>
        <authorList>
            <person name="Liechti N."/>
            <person name="Schurch N."/>
            <person name="Bruggmann R."/>
            <person name="Wittwer M."/>
        </authorList>
    </citation>
    <scope>NUCLEOTIDE SEQUENCE [LARGE SCALE GENOMIC DNA]</scope>
    <source>
        <strain evidence="1 2">ATCC 30569</strain>
    </source>
</reference>
<proteinExistence type="predicted"/>
<name>A0AA88GYV2_NAELO</name>
<organism evidence="1 2">
    <name type="scientific">Naegleria lovaniensis</name>
    <name type="common">Amoeba</name>
    <dbReference type="NCBI Taxonomy" id="51637"/>
    <lineage>
        <taxon>Eukaryota</taxon>
        <taxon>Discoba</taxon>
        <taxon>Heterolobosea</taxon>
        <taxon>Tetramitia</taxon>
        <taxon>Eutetramitia</taxon>
        <taxon>Vahlkampfiidae</taxon>
        <taxon>Naegleria</taxon>
    </lineage>
</organism>
<dbReference type="EMBL" id="PYSW02000009">
    <property type="protein sequence ID" value="KAG2388908.1"/>
    <property type="molecule type" value="Genomic_DNA"/>
</dbReference>
<dbReference type="RefSeq" id="XP_044552900.1">
    <property type="nucleotide sequence ID" value="XM_044693001.1"/>
</dbReference>
<accession>A0AA88GYV2</accession>
<evidence type="ECO:0000313" key="1">
    <source>
        <dbReference type="EMBL" id="KAG2388908.1"/>
    </source>
</evidence>
<dbReference type="SUPFAM" id="SSF63829">
    <property type="entry name" value="Calcium-dependent phosphotriesterase"/>
    <property type="match status" value="1"/>
</dbReference>
<evidence type="ECO:0000313" key="2">
    <source>
        <dbReference type="Proteomes" id="UP000816034"/>
    </source>
</evidence>
<dbReference type="InterPro" id="IPR015943">
    <property type="entry name" value="WD40/YVTN_repeat-like_dom_sf"/>
</dbReference>
<dbReference type="Proteomes" id="UP000816034">
    <property type="component" value="Unassembled WGS sequence"/>
</dbReference>
<protein>
    <submittedName>
        <fullName evidence="1">Uncharacterized protein</fullName>
    </submittedName>
</protein>
<dbReference type="Gene3D" id="2.130.10.10">
    <property type="entry name" value="YVTN repeat-like/Quinoprotein amine dehydrogenase"/>
    <property type="match status" value="1"/>
</dbReference>
<gene>
    <name evidence="1" type="ORF">C9374_000347</name>
</gene>